<evidence type="ECO:0000256" key="6">
    <source>
        <dbReference type="HAMAP-Rule" id="MF_00242"/>
    </source>
</evidence>
<evidence type="ECO:0000256" key="1">
    <source>
        <dbReference type="ARBA" id="ARBA00005213"/>
    </source>
</evidence>
<dbReference type="Proteomes" id="UP000321425">
    <property type="component" value="Unassembled WGS sequence"/>
</dbReference>
<evidence type="ECO:0000256" key="5">
    <source>
        <dbReference type="ARBA" id="ARBA00049429"/>
    </source>
</evidence>
<dbReference type="GO" id="GO:0005737">
    <property type="term" value="C:cytoplasm"/>
    <property type="evidence" value="ECO:0007669"/>
    <property type="project" value="UniProtKB-SubCell"/>
</dbReference>
<dbReference type="PRINTS" id="PR01466">
    <property type="entry name" value="ARGDEIMINASE"/>
</dbReference>
<comment type="catalytic activity">
    <reaction evidence="5 6">
        <text>L-arginine + H2O = L-citrulline + NH4(+)</text>
        <dbReference type="Rhea" id="RHEA:19597"/>
        <dbReference type="ChEBI" id="CHEBI:15377"/>
        <dbReference type="ChEBI" id="CHEBI:28938"/>
        <dbReference type="ChEBI" id="CHEBI:32682"/>
        <dbReference type="ChEBI" id="CHEBI:57743"/>
        <dbReference type="EC" id="3.5.3.6"/>
    </reaction>
</comment>
<evidence type="ECO:0000256" key="7">
    <source>
        <dbReference type="PIRSR" id="PIRSR006356-1"/>
    </source>
</evidence>
<dbReference type="EMBL" id="FOBL01000009">
    <property type="protein sequence ID" value="SEL73924.1"/>
    <property type="molecule type" value="Genomic_DNA"/>
</dbReference>
<evidence type="ECO:0000313" key="12">
    <source>
        <dbReference type="Proteomes" id="UP000321425"/>
    </source>
</evidence>
<reference evidence="10 11" key="1">
    <citation type="submission" date="2016-10" db="EMBL/GenBank/DDBJ databases">
        <authorList>
            <person name="de Groot N.N."/>
        </authorList>
    </citation>
    <scope>NUCLEOTIDE SEQUENCE [LARGE SCALE GENOMIC DNA]</scope>
    <source>
        <strain evidence="10 11">DSM 19182</strain>
    </source>
</reference>
<dbReference type="Gene3D" id="3.75.10.10">
    <property type="entry name" value="L-arginine/glycine Amidinotransferase, Chain A"/>
    <property type="match status" value="1"/>
</dbReference>
<evidence type="ECO:0000313" key="11">
    <source>
        <dbReference type="Proteomes" id="UP000198548"/>
    </source>
</evidence>
<feature type="active site" description="Amidino-cysteine intermediate" evidence="6 7">
    <location>
        <position position="421"/>
    </location>
</feature>
<keyword evidence="6" id="KW-0963">Cytoplasm</keyword>
<dbReference type="PANTHER" id="PTHR47271">
    <property type="entry name" value="ARGININE DEIMINASE"/>
    <property type="match status" value="1"/>
</dbReference>
<comment type="similarity">
    <text evidence="2 6">Belongs to the arginine deiminase family.</text>
</comment>
<evidence type="ECO:0000256" key="3">
    <source>
        <dbReference type="ARBA" id="ARBA00022503"/>
    </source>
</evidence>
<evidence type="ECO:0000256" key="4">
    <source>
        <dbReference type="ARBA" id="ARBA00022801"/>
    </source>
</evidence>
<protein>
    <recommendedName>
        <fullName evidence="6">Arginine deiminase</fullName>
        <shortName evidence="6">ADI</shortName>
        <ecNumber evidence="6">3.5.3.6</ecNumber>
    </recommendedName>
    <alternativeName>
        <fullName evidence="6">Arginine dihydrolase</fullName>
        <shortName evidence="6">AD</shortName>
    </alternativeName>
</protein>
<feature type="region of interest" description="Disordered" evidence="8">
    <location>
        <begin position="1"/>
        <end position="21"/>
    </location>
</feature>
<dbReference type="GO" id="GO:0016990">
    <property type="term" value="F:arginine deiminase activity"/>
    <property type="evidence" value="ECO:0007669"/>
    <property type="project" value="UniProtKB-UniRule"/>
</dbReference>
<gene>
    <name evidence="6 9" type="primary">arcA</name>
    <name evidence="9" type="ORF">APU01nite_12470</name>
    <name evidence="10" type="ORF">SAMN04488100_1092</name>
</gene>
<accession>A0A1H7SQ46</accession>
<dbReference type="Proteomes" id="UP000198548">
    <property type="component" value="Unassembled WGS sequence"/>
</dbReference>
<dbReference type="NCBIfam" id="NF002381">
    <property type="entry name" value="PRK01388.1"/>
    <property type="match status" value="1"/>
</dbReference>
<dbReference type="PIRSF" id="PIRSF006356">
    <property type="entry name" value="Arg_deiminase"/>
    <property type="match status" value="1"/>
</dbReference>
<dbReference type="PANTHER" id="PTHR47271:SF2">
    <property type="entry name" value="ARGININE DEIMINASE"/>
    <property type="match status" value="1"/>
</dbReference>
<dbReference type="Gene3D" id="1.10.3930.10">
    <property type="entry name" value="Arginine deiminase"/>
    <property type="match status" value="1"/>
</dbReference>
<dbReference type="UniPathway" id="UPA00254">
    <property type="reaction ID" value="UER00364"/>
</dbReference>
<dbReference type="GO" id="GO:0019546">
    <property type="term" value="P:L-arginine deiminase pathway"/>
    <property type="evidence" value="ECO:0007669"/>
    <property type="project" value="UniProtKB-UniRule"/>
</dbReference>
<dbReference type="STRING" id="426703.SAMN04488100_1092"/>
<keyword evidence="3 6" id="KW-0056">Arginine metabolism</keyword>
<dbReference type="EC" id="3.5.3.6" evidence="6"/>
<organism evidence="10 11">
    <name type="scientific">Alkalibacterium putridalgicola</name>
    <dbReference type="NCBI Taxonomy" id="426703"/>
    <lineage>
        <taxon>Bacteria</taxon>
        <taxon>Bacillati</taxon>
        <taxon>Bacillota</taxon>
        <taxon>Bacilli</taxon>
        <taxon>Lactobacillales</taxon>
        <taxon>Carnobacteriaceae</taxon>
        <taxon>Alkalibacterium</taxon>
    </lineage>
</organism>
<feature type="compositionally biased region" description="Low complexity" evidence="8">
    <location>
        <begin position="1"/>
        <end position="18"/>
    </location>
</feature>
<evidence type="ECO:0000313" key="9">
    <source>
        <dbReference type="EMBL" id="GEK89208.1"/>
    </source>
</evidence>
<evidence type="ECO:0000256" key="8">
    <source>
        <dbReference type="SAM" id="MobiDB-lite"/>
    </source>
</evidence>
<keyword evidence="4 6" id="KW-0378">Hydrolase</keyword>
<keyword evidence="12" id="KW-1185">Reference proteome</keyword>
<dbReference type="InterPro" id="IPR003876">
    <property type="entry name" value="Arg_deiminase"/>
</dbReference>
<dbReference type="HAMAP" id="MF_00242">
    <property type="entry name" value="Arg_deiminase"/>
    <property type="match status" value="1"/>
</dbReference>
<dbReference type="NCBIfam" id="TIGR01078">
    <property type="entry name" value="arcA"/>
    <property type="match status" value="1"/>
</dbReference>
<comment type="subcellular location">
    <subcellularLocation>
        <location evidence="6">Cytoplasm</location>
    </subcellularLocation>
</comment>
<dbReference type="EMBL" id="BJUX01000011">
    <property type="protein sequence ID" value="GEK89208.1"/>
    <property type="molecule type" value="Genomic_DNA"/>
</dbReference>
<name>A0A1H7SQ46_9LACT</name>
<evidence type="ECO:0000313" key="10">
    <source>
        <dbReference type="EMBL" id="SEL73924.1"/>
    </source>
</evidence>
<dbReference type="SUPFAM" id="SSF55909">
    <property type="entry name" value="Pentein"/>
    <property type="match status" value="1"/>
</dbReference>
<reference evidence="9 12" key="2">
    <citation type="submission" date="2019-07" db="EMBL/GenBank/DDBJ databases">
        <title>Whole genome shotgun sequence of Alkalibacterium putridalgicola NBRC 103243.</title>
        <authorList>
            <person name="Hosoyama A."/>
            <person name="Uohara A."/>
            <person name="Ohji S."/>
            <person name="Ichikawa N."/>
        </authorList>
    </citation>
    <scope>NUCLEOTIDE SEQUENCE [LARGE SCALE GENOMIC DNA]</scope>
    <source>
        <strain evidence="9 12">NBRC 103243</strain>
    </source>
</reference>
<evidence type="ECO:0000256" key="2">
    <source>
        <dbReference type="ARBA" id="ARBA00010206"/>
    </source>
</evidence>
<proteinExistence type="inferred from homology"/>
<dbReference type="Pfam" id="PF02274">
    <property type="entry name" value="ADI"/>
    <property type="match status" value="1"/>
</dbReference>
<comment type="pathway">
    <text evidence="1 6">Amino-acid degradation; L-arginine degradation via ADI pathway; carbamoyl phosphate from L-arginine: step 1/2.</text>
</comment>
<dbReference type="AlphaFoldDB" id="A0A1H7SQ46"/>
<sequence length="432" mass="48598">MKSTTETESISNETGENTMETNKKSIHVFSEIGELQTVLLKRPGREIENLTPDIMERLLFDDIPHLPVIQKEHDKFAETLRVNGVEVLYLEKLSAEAIDASDTKESFVETMLDESGISSKNVYKVLKDYLLSMDTLEMVEKIMAGVRKNEVEVDSNHLADISDRHQYPFYMDPMPNLYFTRDPGASMGNGMTINNMTYQARKRETLFLETIMKHHPRFKDGGTDIWRDRNVTTHMEGGDELVLNDKVLAIGISQRTEAKAVEDLAIELFEKGASFEKVLAIKIPNVRAMMHLDTVFTMIDHNKFTIHPGILEFDGSIDTYILEKSDEAGKVKITHETDLGKVLKDALGVDDIELIQCGGGDAIAAPREQWNDGSNTLAIAPGVVVTYDRNYVSNELLREKGVKVIEVESSELSRGRGGPRCMSMPLIRKDIN</sequence>